<sequence length="194" mass="22447">MKVLVNIFHPNLAESNVNKAWMKQLEKEDVTVNNIYERYPNWEIDVEKEQELLLKHDRIVFQFPFYWYSTPPLMKKWLDDVLTFGWAYGTNGTQLHGKEFVLAISVGGPQKSYRAGGYNNYTISELTKPLQQTANLTGMKFLTHFVQYNSVVATEKEISESAEHLVQHIKDPALNPNIALKRILNEMAEKDVTL</sequence>
<organism evidence="3 4">
    <name type="scientific">Priestia megaterium (strain ATCC 14581 / DSM 32 / CCUG 1817 / JCM 2506 / NBRC 15308 / NCIMB 9376 / NCTC 10342 / NRRL B-14308 / VKM B-512 / Ford 19)</name>
    <name type="common">Bacillus megaterium</name>
    <dbReference type="NCBI Taxonomy" id="1348623"/>
    <lineage>
        <taxon>Bacteria</taxon>
        <taxon>Bacillati</taxon>
        <taxon>Bacillota</taxon>
        <taxon>Bacilli</taxon>
        <taxon>Bacillales</taxon>
        <taxon>Bacillaceae</taxon>
        <taxon>Priestia</taxon>
    </lineage>
</organism>
<dbReference type="GO" id="GO:0010181">
    <property type="term" value="F:FMN binding"/>
    <property type="evidence" value="ECO:0007669"/>
    <property type="project" value="TreeGrafter"/>
</dbReference>
<dbReference type="GO" id="GO:0003955">
    <property type="term" value="F:NAD(P)H dehydrogenase (quinone) activity"/>
    <property type="evidence" value="ECO:0007669"/>
    <property type="project" value="TreeGrafter"/>
</dbReference>
<dbReference type="PANTHER" id="PTHR47307">
    <property type="entry name" value="GLUTATHIONE-REGULATED POTASSIUM-EFFLUX SYSTEM ANCILLARY PROTEIN KEFG"/>
    <property type="match status" value="1"/>
</dbReference>
<accession>A0A0B6AI03</accession>
<gene>
    <name evidence="3" type="primary">ywrO</name>
    <name evidence="3" type="ORF">BG04_4759</name>
</gene>
<reference evidence="3 4" key="1">
    <citation type="journal article" date="2015" name="Genome Announc.">
        <title>Complete genome sequences for 35 biothreat assay-relevant bacillus species.</title>
        <authorList>
            <person name="Johnson S.L."/>
            <person name="Daligault H.E."/>
            <person name="Davenport K.W."/>
            <person name="Jaissle J."/>
            <person name="Frey K.G."/>
            <person name="Ladner J.T."/>
            <person name="Broomall S.M."/>
            <person name="Bishop-Lilly K.A."/>
            <person name="Bruce D.C."/>
            <person name="Gibbons H.S."/>
            <person name="Coyne S.R."/>
            <person name="Lo C.C."/>
            <person name="Meincke L."/>
            <person name="Munk A.C."/>
            <person name="Koroleva G.I."/>
            <person name="Rosenzweig C.N."/>
            <person name="Palacios G.F."/>
            <person name="Redden C.L."/>
            <person name="Minogue T.D."/>
            <person name="Chain P.S."/>
        </authorList>
    </citation>
    <scope>NUCLEOTIDE SEQUENCE [LARGE SCALE GENOMIC DNA]</scope>
    <source>
        <strain evidence="4">ATCC 14581 / DSM 32 / JCM 2506 / NBRC 15308 / NCIMB 9376 / NCTC 10342 / NRRL B-14308 / VKM B-512</strain>
    </source>
</reference>
<dbReference type="GeneID" id="93642750"/>
<dbReference type="Pfam" id="PF02525">
    <property type="entry name" value="Flavodoxin_2"/>
    <property type="match status" value="1"/>
</dbReference>
<protein>
    <submittedName>
        <fullName evidence="3">General stress protein 14</fullName>
    </submittedName>
</protein>
<name>A0A0B6AI03_PRIM2</name>
<dbReference type="GO" id="GO:0009055">
    <property type="term" value="F:electron transfer activity"/>
    <property type="evidence" value="ECO:0007669"/>
    <property type="project" value="TreeGrafter"/>
</dbReference>
<dbReference type="InterPro" id="IPR029039">
    <property type="entry name" value="Flavoprotein-like_sf"/>
</dbReference>
<evidence type="ECO:0000313" key="4">
    <source>
        <dbReference type="Proteomes" id="UP000031829"/>
    </source>
</evidence>
<dbReference type="KEGG" id="bmeg:BG04_4759"/>
<dbReference type="RefSeq" id="WP_034652023.1">
    <property type="nucleotide sequence ID" value="NZ_BCVB01000004.1"/>
</dbReference>
<dbReference type="EMBL" id="CP009920">
    <property type="protein sequence ID" value="AJI20682.1"/>
    <property type="molecule type" value="Genomic_DNA"/>
</dbReference>
<evidence type="ECO:0000313" key="3">
    <source>
        <dbReference type="EMBL" id="AJI20682.1"/>
    </source>
</evidence>
<dbReference type="HOGENOM" id="CLU_058643_0_2_9"/>
<evidence type="ECO:0000259" key="2">
    <source>
        <dbReference type="Pfam" id="PF02525"/>
    </source>
</evidence>
<dbReference type="AlphaFoldDB" id="A0A0B6AI03"/>
<evidence type="ECO:0000256" key="1">
    <source>
        <dbReference type="ARBA" id="ARBA00023002"/>
    </source>
</evidence>
<dbReference type="InterPro" id="IPR046980">
    <property type="entry name" value="KefG/KefF"/>
</dbReference>
<dbReference type="SUPFAM" id="SSF52218">
    <property type="entry name" value="Flavoproteins"/>
    <property type="match status" value="1"/>
</dbReference>
<feature type="domain" description="Flavodoxin-like fold" evidence="2">
    <location>
        <begin position="1"/>
        <end position="168"/>
    </location>
</feature>
<keyword evidence="1" id="KW-0560">Oxidoreductase</keyword>
<dbReference type="Gene3D" id="3.40.50.360">
    <property type="match status" value="1"/>
</dbReference>
<dbReference type="PANTHER" id="PTHR47307:SF1">
    <property type="entry name" value="GLUTATHIONE-REGULATED POTASSIUM-EFFLUX SYSTEM ANCILLARY PROTEIN KEFG"/>
    <property type="match status" value="1"/>
</dbReference>
<dbReference type="Proteomes" id="UP000031829">
    <property type="component" value="Chromosome"/>
</dbReference>
<proteinExistence type="predicted"/>
<dbReference type="InterPro" id="IPR003680">
    <property type="entry name" value="Flavodoxin_fold"/>
</dbReference>